<feature type="domain" description="Bacterial Ig" evidence="2">
    <location>
        <begin position="1146"/>
        <end position="1228"/>
    </location>
</feature>
<feature type="compositionally biased region" description="Polar residues" evidence="1">
    <location>
        <begin position="207"/>
        <end position="227"/>
    </location>
</feature>
<dbReference type="Pfam" id="PF19077">
    <property type="entry name" value="Big_13"/>
    <property type="match status" value="29"/>
</dbReference>
<sequence>MDKRIDVKAQSGAVETHTVSQATQDATIQVQAGTEVRLFAQQGDIESMQRQGHDLIIKYTDGTVVRLVSYFDCPTDEMPKLVLDDQNDASGAEQVYKAELDPAACFAAGDTSSGPVAFAWVADGGAGLSPLLLGGLAVLGAGIGIAAASGGGSGPHGHGGSSAATPDAPSAQFNADGTAVTGHGAPNATIVVTDGSGKTIGTGTADGQGNFTVPLTEPQNNGQQVDVTQTTPGGTSPTTSLTAPDLTAPDEPVIHAVTDDVGATTGTIASGGVTDDNTPTLSGTAEANSRVTVYDNGVAIGSATADAFGNWSFTPGTALADGAHNFSVTATDAAGNVSALTPIYEVTVDTTAPSAPTVNPTDGAPGSVVSGTAEPGSTVAVDTNGDGKPDYTTTTDGGGNWSVTIGSELPAGSTVTATATDPAGNTSAPGTVTVGAGTGGDTTPPAAPVINDAIDDVDQMTGSLASGSITNDALPTLTGTTEANATVTVYDNGVMIGTAQADSAGAWAFTPATPLVDGAHSFTTTATDAAGNVSTASAAYDLTVDATPPATPTVDPTDGAAGSVLTGTAEAGAMVAIDVDGDGQADYMVAADENGIWSVALRSAVSDGSTITAIAMDTAGNMSAPGTGTVDAGAVDTTPPATPVIAAAADDVGSITGTVPSGGSTDDTTPTLSGTAEANSTVAIYDNGTQIGTANADASGAWTFTPTSPLAEGAHAITTTATDAAGNTSPASAAYELTVDTTAPDAPSINPTNGADGAVLSGTAEPGATVAIDVNGDGSPDYTTTADGDGNWSVPLDGAVPDGTAISATATDAAGNTGAPGTVTVDASAPDTTPPAAPVISAAADDAGAVIGNVPSGGSTDDNTPTLSGTAEADSTVTVYDNGAAIGTAVANGSGAWTFTPPAALADGQHSFTSTATDAAGNVGPASAAYDVTIDTAAPSAPAIGSATDDAGPVTGPIASGGTTDDTTPTLTGTAEPDTTVTVYDNGNTIGTTVTDGSGNWSYTPTTPLGDGAHDLTTTATDAAGNTSPASGGYQITIDTAAPVAPAITSATDDVGANTGVVPTGGSTDDTTPTLTGTAEANATVAIYDNGTQIGTVVANGGGAWTFTPATPLAEGAHSFTSTATDAAGNVSAGSAAYDLSVDTTAPAAPTVNPTNGADGSVLSGTAEPGATVGVDVNGDGRPDYTTTADPDGNWSVPLNGAVPDGTTISATATDAAGNTGAPGTTTVDASTPDTTAPAAPVIAAADDDVGAVTGTVPAGGSTDDATPTLTGTAEANATVHVYDNGTEIGTASADATGAWNFTPATPLADGAHAFTTTATDAAGNTGPASAAYDVTVDTATPAAPVIGSATDDVGATTGPIASGGTTDDNTPTLNGTAEANALVTVYDNGVALGTTTANGTGVWSFTPTAPLENGAHAFTSTATDAAGNTGPASVAYDINVDATAPAAPVIGSATDDVGATTGPIASGGTTDDNTPTLNGTSEPNATITVYDNGAAIGTAVADGTGAWAFTPTTPLADGAHALTTTATDAAGNTGAQSAPYDINVDATAPAAPVIGSATDDAGDVTGPIAAGGTTDDNTPTLNGTAEPNSTITVYDNGNAIGTATADGTGAWSFTPATPLDDGSHALTTTATDAAGNTGPASPAYDINIDATAPAAPAIGSATDDAGRVTGPIAAGGTTDDNTPTLNGSAEPNATVTVYDNGDEIGTTTADGTGAWSFTPTTPLADGAHALTATATDAAGNAGPASPAYTINVDATAPAAPAIASATDDVGATTGPIAAGGTTDDNTPTLNGTAEANATVTVYDNGVALGTVVADGTGAWTFTPTAPLADGAHAFTTTVTDAAGNTGEASPAYTVNIDATAPATPAIGSATDDAGAVTGPIAAGGTTDDNTPTLNGSGEPNATITVYDNGNEIGTTTADGTGAWSFTPATPLADGAHALTSTATDAAGNTSAPSPAYTINVDATPPAAPAIGSATDDAGTVTGPIASGGTTDDNTPSLTGTAEANATVTVYDNDTAIGTAVADGTGAWTFTPTAPLADGAHAFTSTASDAAGNTGPQSAAYTVNIDATAPAAPTIGSATDDVGATTGPVASGGTTDDNTPTLNGTAEANATVTVYDNGDEIGTTTADGTGAWSFTPTAPLENGTHAFTSTATDAAGNTGAASPAYTVNVDATAPDAPTIGAVSDDVGPITGTVPAGGTTDDAQPLLTGTAEANAVITVYDDGAAIGTARADGSGVWGFTPDAPLDNGHHAFTTTATDVAGNVGPQSAAYDVTVDAVAPAAPGVGSATDDAGTVTGPLASGDTTDDTTPTLTGNSEPNATVTIYDNGTPIGTAPSNEAGEWTYTPTTPLGDGVHEITVTATDAAGNTSPPSAGYELTIDTAAPQAPVIASATDDVGATTGAIPSGGTTDDDQPLLTGTAEANATVTVYDNGAQIGTAIVSGTGAWSFTPTTPLDDGPHSFTATSTDVAGNTGPASAPYALTVDTAAPLAPSIDGASDDVGAVTGNVPSGGTTDDAQPLLSGTAEANATVTVYDNGAAIGTVVASGTGAWSFTPTTPLDDGPHSLTATATDAAGNTGAQSAPYDLTVDTAVPVAPTITSATDDVGASTGVIASGGTTDDTQPLLSGTAEANATVTVYDNGAAIGTAVASGTGAWSFTPTTPLDDGPHSFTATTTDAAGNTGVASAAYDLTVDTAAPVAPSIGAVTDDVGATTGVIAAGATTDDDLPLLTGTAEANSTVTVYDNGAAIGTAVASGTGAWSFTPTAPLDDGPHSFTATTTDAAGNTGEQSAPYDIVVDTVAPVAPTIASATDDVGASTGVVASGGTTDDTQPLLSGTAEANATVTVYDNGAAIGTAIASGTGAWSFTPTTPLDDGPHSFTATTTDAAGNTGAQSAPYDLTVDTAAPVAPTITSATDDVGATTGVVASGGTTDDTQPLLTGTAEANATVTVYDNGAAIGTAVASSTGAWSFTPIAPLEDGPHSFTATTTDAAGNTGVASAAYDLTVDTAAPVAPTITSATDDVGTTTGVVASGGTTDDNLPLLTGTAEANATVTVYDNGAAIGTAVASGTGAWSFTPVAPLDDGPHSFTATTTDAAGNTGLASAAYDLTVDTAAPVAPTITSVTDDVGVTTGVVAPGGTTDDNLPLLTGTAEANATVTIYDNGAAIGTATASGTGAWSFTPVAPLDDGPHNFTATTTDAAGNTGAESDPYGVTVDTAAPVAPTITSATDDVGAITGVVASGGTTDDAQPLLTGTAESNATVTIYDNGAAIGTATASGTGAWSFTPTAALDDGPHSFTATTTDAAGNTGVESAAYVIDVDTAAPAAPTLVSVTDNVGVVTGVVTAGTSTDDNTPTLNGTAESNSTVTIYDNGAVIGTATANDSGDWNFTPTAPLDDGAHSFTVTSTDAAGNTGASSAAYDVTVDTEAPFAPAITSANDDVGTVTGPVASGGTTDDTTPTFSGTAEANAVINLYDNGVPIGTAAADGNGGWTFTPTAPFAEGPHTITATATDAAGNTSTGSVGYDLTVTSSDTLDAVPDTATLDGGGVVAVEQAPVTSNDVLVLGVAEADDGTDGSQAFTIAPNSAGILHIEVTQTSLVAVADAYQIDVVDANGNVVYSATSSGQLLGGVGNVGVLGVVGDNTLTADVGGLPAGTYHVVVHNADQSTLTDLLDSNDDGGVSLTELGNSGVLLGPDNETLILDTVANALDGSVLGIPLGNLGSTIVEPLLQTALDAVNATGQETPVSALVGILGDVLSNNAVTTALAPLGLDSGDLLNSVISTLASTLLSNTLSLLQQTSITTQYTGYAFENGDLTGNVITDPAGADNLGVNGNASVTQVTWDSTTVGVDAVNGATIQGLYGSLHINADGSYTYTGSGDPAAFNHSDVFTYTLSDGIVADSATLTINIVDTVAPVVTPTITAISDDTGTVGDWRTTDVSPTIIGHVDAPLATGERVQVSIDGGAWTDATIDPSDASGTTWFFGPGALSGGAHTVTVQVVDQSGNVDTNTASQVVTIDTSNQSPVVALNNGLLGGLLGVDALELADIGNQTFVAYDTGNNLQSVSIEYSVPINIGAFDLAASNALATELGLQYSVDHGNYNVLTGAPESSTLTITSLTGGTIDNQAVLELLGSVYLDTALNIGVAPTYSLTATDAGGLSATTSSTTLANLGLGTTINSSIMLGTTNSETITGSSADEHIYGFGGNDVLHGNDGNDLLRGGVGADSLYGDGGNDVLVYDANDIVIDGGDGDDTLLIEDAVASIVGKSTPVQNIETIQLGSDNGAHTLTLDAAGANKATGGAPQLTIEGSQNDTVNLAGGVFHGQVLINNHAYESYTLGSTTVLIEDQIHVNVTPI</sequence>
<dbReference type="Pfam" id="PF17936">
    <property type="entry name" value="Big_6"/>
    <property type="match status" value="5"/>
</dbReference>
<feature type="domain" description="Bacterial Ig-like" evidence="3">
    <location>
        <begin position="1873"/>
        <end position="1962"/>
    </location>
</feature>
<feature type="region of interest" description="Disordered" evidence="1">
    <location>
        <begin position="1968"/>
        <end position="2000"/>
    </location>
</feature>
<feature type="domain" description="Bacterial Ig-like" evidence="3">
    <location>
        <begin position="1560"/>
        <end position="1650"/>
    </location>
</feature>
<dbReference type="Pfam" id="PF22783">
    <property type="entry name" value="BapA_N"/>
    <property type="match status" value="1"/>
</dbReference>
<feature type="domain" description="Bacterial Ig-like" evidence="3">
    <location>
        <begin position="2912"/>
        <end position="3003"/>
    </location>
</feature>
<feature type="domain" description="Bacterial Ig-like" evidence="3">
    <location>
        <begin position="3224"/>
        <end position="3315"/>
    </location>
</feature>
<feature type="domain" description="Bacterial Ig-like" evidence="3">
    <location>
        <begin position="853"/>
        <end position="936"/>
    </location>
</feature>
<feature type="domain" description="Bacterial Ig-like" evidence="3">
    <location>
        <begin position="3015"/>
        <end position="3107"/>
    </location>
</feature>
<reference evidence="6" key="1">
    <citation type="submission" date="2016-09" db="EMBL/GenBank/DDBJ databases">
        <authorList>
            <person name="Varghese N."/>
            <person name="Submissions S."/>
        </authorList>
    </citation>
    <scope>NUCLEOTIDE SEQUENCE [LARGE SCALE GENOMIC DNA]</scope>
    <source>
        <strain evidence="6">JS23</strain>
    </source>
</reference>
<feature type="domain" description="Bacterial Ig-like" evidence="3">
    <location>
        <begin position="2186"/>
        <end position="2274"/>
    </location>
</feature>
<dbReference type="Gene3D" id="2.60.40.1800">
    <property type="match status" value="1"/>
</dbReference>
<feature type="compositionally biased region" description="Polar residues" evidence="1">
    <location>
        <begin position="1988"/>
        <end position="2000"/>
    </location>
</feature>
<feature type="domain" description="Bacterial Ig-like" evidence="3">
    <location>
        <begin position="457"/>
        <end position="545"/>
    </location>
</feature>
<dbReference type="Gene3D" id="3.30.420.430">
    <property type="match status" value="6"/>
</dbReference>
<feature type="domain" description="Bacterial Ig" evidence="2">
    <location>
        <begin position="166"/>
        <end position="245"/>
    </location>
</feature>
<gene>
    <name evidence="5" type="ORF">SAMN05216551_101177</name>
</gene>
<feature type="region of interest" description="Disordered" evidence="1">
    <location>
        <begin position="2074"/>
        <end position="2104"/>
    </location>
</feature>
<feature type="region of interest" description="Disordered" evidence="1">
    <location>
        <begin position="1153"/>
        <end position="1196"/>
    </location>
</feature>
<dbReference type="GO" id="GO:0001681">
    <property type="term" value="F:sialate O-acetylesterase activity"/>
    <property type="evidence" value="ECO:0007669"/>
    <property type="project" value="InterPro"/>
</dbReference>
<evidence type="ECO:0000259" key="3">
    <source>
        <dbReference type="Pfam" id="PF19077"/>
    </source>
</evidence>
<feature type="region of interest" description="Disordered" evidence="1">
    <location>
        <begin position="941"/>
        <end position="1012"/>
    </location>
</feature>
<feature type="domain" description="Bacterial Ig" evidence="2">
    <location>
        <begin position="743"/>
        <end position="825"/>
    </location>
</feature>
<dbReference type="InterPro" id="IPR044016">
    <property type="entry name" value="Big_13"/>
</dbReference>
<feature type="domain" description="Bacterial Ig-like" evidence="3">
    <location>
        <begin position="2808"/>
        <end position="2899"/>
    </location>
</feature>
<evidence type="ECO:0000256" key="1">
    <source>
        <dbReference type="SAM" id="MobiDB-lite"/>
    </source>
</evidence>
<feature type="compositionally biased region" description="Polar residues" evidence="1">
    <location>
        <begin position="413"/>
        <end position="427"/>
    </location>
</feature>
<dbReference type="SUPFAM" id="SSF51120">
    <property type="entry name" value="beta-Roll"/>
    <property type="match status" value="1"/>
</dbReference>
<dbReference type="STRING" id="1770053.SAMN05216551_101177"/>
<protein>
    <submittedName>
        <fullName evidence="5">Ig-like domain (Group 3)</fullName>
    </submittedName>
</protein>
<feature type="domain" description="Bacterial Ig-like" evidence="3">
    <location>
        <begin position="1769"/>
        <end position="1858"/>
    </location>
</feature>
<evidence type="ECO:0000313" key="5">
    <source>
        <dbReference type="EMBL" id="SDV46216.1"/>
    </source>
</evidence>
<dbReference type="RefSeq" id="WP_091903628.1">
    <property type="nucleotide sequence ID" value="NZ_FNLO01000001.1"/>
</dbReference>
<feature type="region of interest" description="Disordered" evidence="1">
    <location>
        <begin position="413"/>
        <end position="442"/>
    </location>
</feature>
<feature type="compositionally biased region" description="Low complexity" evidence="1">
    <location>
        <begin position="961"/>
        <end position="980"/>
    </location>
</feature>
<feature type="domain" description="Bacterial Ig-like" evidence="3">
    <location>
        <begin position="2703"/>
        <end position="2795"/>
    </location>
</feature>
<dbReference type="Pfam" id="PF00353">
    <property type="entry name" value="HemolysinCabind"/>
    <property type="match status" value="1"/>
</dbReference>
<dbReference type="InterPro" id="IPR001343">
    <property type="entry name" value="Hemolysn_Ca-bd"/>
</dbReference>
<dbReference type="InterPro" id="IPR048051">
    <property type="entry name" value="BapA-like_prefix-like"/>
</dbReference>
<feature type="domain" description="Bacterial Ig-like" evidence="3">
    <location>
        <begin position="3433"/>
        <end position="3521"/>
    </location>
</feature>
<feature type="domain" description="Bacterial Ig-like" evidence="3">
    <location>
        <begin position="259"/>
        <end position="350"/>
    </location>
</feature>
<feature type="compositionally biased region" description="Polar residues" evidence="1">
    <location>
        <begin position="2312"/>
        <end position="2324"/>
    </location>
</feature>
<accession>A0A1H2PIY1</accession>
<evidence type="ECO:0000259" key="2">
    <source>
        <dbReference type="Pfam" id="PF17936"/>
    </source>
</evidence>
<feature type="domain" description="Bacterial Ig" evidence="2">
    <location>
        <begin position="352"/>
        <end position="434"/>
    </location>
</feature>
<dbReference type="PANTHER" id="PTHR22901:SF0">
    <property type="entry name" value="SIALATE O-ACETYLESTERASE"/>
    <property type="match status" value="1"/>
</dbReference>
<feature type="compositionally biased region" description="Gly residues" evidence="1">
    <location>
        <begin position="151"/>
        <end position="160"/>
    </location>
</feature>
<evidence type="ECO:0000313" key="6">
    <source>
        <dbReference type="Proteomes" id="UP000243719"/>
    </source>
</evidence>
<feature type="compositionally biased region" description="Polar residues" evidence="1">
    <location>
        <begin position="2092"/>
        <end position="2104"/>
    </location>
</feature>
<evidence type="ECO:0000259" key="4">
    <source>
        <dbReference type="Pfam" id="PF22783"/>
    </source>
</evidence>
<feature type="domain" description="Bacterial Ig-like" evidence="3">
    <location>
        <begin position="2393"/>
        <end position="2483"/>
    </location>
</feature>
<feature type="domain" description="Biofilm-associated protein BapA-like prefix-like" evidence="4">
    <location>
        <begin position="16"/>
        <end position="89"/>
    </location>
</feature>
<keyword evidence="6" id="KW-1185">Reference proteome</keyword>
<dbReference type="InterPro" id="IPR041498">
    <property type="entry name" value="Big_6"/>
</dbReference>
<feature type="domain" description="Bacterial Ig-like" evidence="3">
    <location>
        <begin position="1052"/>
        <end position="1144"/>
    </location>
</feature>
<feature type="domain" description="Bacterial Ig-like" evidence="3">
    <location>
        <begin position="650"/>
        <end position="741"/>
    </location>
</feature>
<feature type="domain" description="Bacterial Ig-like" evidence="3">
    <location>
        <begin position="2081"/>
        <end position="2170"/>
    </location>
</feature>
<name>A0A1H2PIY1_9BURK</name>
<feature type="region of interest" description="Disordered" evidence="1">
    <location>
        <begin position="1214"/>
        <end position="1233"/>
    </location>
</feature>
<feature type="domain" description="Bacterial Ig-like" evidence="3">
    <location>
        <begin position="1458"/>
        <end position="1546"/>
    </location>
</feature>
<dbReference type="NCBIfam" id="NF033677">
    <property type="entry name" value="biofilm_BapA_N"/>
    <property type="match status" value="1"/>
</dbReference>
<feature type="domain" description="Bacterial Ig-like" evidence="3">
    <location>
        <begin position="2289"/>
        <end position="2379"/>
    </location>
</feature>
<feature type="domain" description="Bacterial Ig-like" evidence="3">
    <location>
        <begin position="1976"/>
        <end position="2066"/>
    </location>
</feature>
<feature type="region of interest" description="Disordered" evidence="1">
    <location>
        <begin position="2281"/>
        <end position="2324"/>
    </location>
</feature>
<dbReference type="EMBL" id="FNLO01000001">
    <property type="protein sequence ID" value="SDV46216.1"/>
    <property type="molecule type" value="Genomic_DNA"/>
</dbReference>
<feature type="domain" description="Bacterial Ig-like" evidence="3">
    <location>
        <begin position="2599"/>
        <end position="2691"/>
    </location>
</feature>
<proteinExistence type="predicted"/>
<dbReference type="NCBIfam" id="NF033510">
    <property type="entry name" value="Ca_tandemer"/>
    <property type="match status" value="32"/>
</dbReference>
<dbReference type="InterPro" id="IPR013783">
    <property type="entry name" value="Ig-like_fold"/>
</dbReference>
<feature type="region of interest" description="Disordered" evidence="1">
    <location>
        <begin position="200"/>
        <end position="247"/>
    </location>
</feature>
<dbReference type="OrthoDB" id="8824730at2"/>
<feature type="domain" description="Bacterial Ig-like" evidence="3">
    <location>
        <begin position="1665"/>
        <end position="1754"/>
    </location>
</feature>
<dbReference type="InterPro" id="IPR039329">
    <property type="entry name" value="SIAE"/>
</dbReference>
<feature type="compositionally biased region" description="Low complexity" evidence="1">
    <location>
        <begin position="228"/>
        <end position="242"/>
    </location>
</feature>
<feature type="domain" description="Bacterial Ig-like" evidence="3">
    <location>
        <begin position="952"/>
        <end position="1040"/>
    </location>
</feature>
<dbReference type="InterPro" id="IPR018511">
    <property type="entry name" value="Hemolysin-typ_Ca-bd_CS"/>
</dbReference>
<feature type="compositionally biased region" description="Polar residues" evidence="1">
    <location>
        <begin position="981"/>
        <end position="1007"/>
    </location>
</feature>
<organism evidence="5 6">
    <name type="scientific">Chitinasiproducens palmae</name>
    <dbReference type="NCBI Taxonomy" id="1770053"/>
    <lineage>
        <taxon>Bacteria</taxon>
        <taxon>Pseudomonadati</taxon>
        <taxon>Pseudomonadota</taxon>
        <taxon>Betaproteobacteria</taxon>
        <taxon>Burkholderiales</taxon>
        <taxon>Burkholderiaceae</taxon>
        <taxon>Chitinasiproducens</taxon>
    </lineage>
</organism>
<dbReference type="Gene3D" id="2.60.40.10">
    <property type="entry name" value="Immunoglobulins"/>
    <property type="match status" value="26"/>
</dbReference>
<dbReference type="PROSITE" id="PS00330">
    <property type="entry name" value="HEMOLYSIN_CALCIUM"/>
    <property type="match status" value="1"/>
</dbReference>
<feature type="domain" description="Bacterial Ig-like" evidence="3">
    <location>
        <begin position="3334"/>
        <end position="3419"/>
    </location>
</feature>
<feature type="domain" description="Bacterial Ig-like" evidence="3">
    <location>
        <begin position="1354"/>
        <end position="1442"/>
    </location>
</feature>
<feature type="region of interest" description="Disordered" evidence="1">
    <location>
        <begin position="151"/>
        <end position="186"/>
    </location>
</feature>
<feature type="domain" description="Bacterial Ig-like" evidence="3">
    <location>
        <begin position="3910"/>
        <end position="4010"/>
    </location>
</feature>
<dbReference type="PANTHER" id="PTHR22901">
    <property type="entry name" value="SIALATE O-ACETYLESTERASE"/>
    <property type="match status" value="1"/>
</dbReference>
<dbReference type="Proteomes" id="UP000243719">
    <property type="component" value="Unassembled WGS sequence"/>
</dbReference>
<feature type="region of interest" description="Disordered" evidence="1">
    <location>
        <begin position="354"/>
        <end position="400"/>
    </location>
</feature>
<feature type="domain" description="Bacterial Ig-like" evidence="3">
    <location>
        <begin position="2500"/>
        <end position="2587"/>
    </location>
</feature>
<dbReference type="GO" id="GO:0005509">
    <property type="term" value="F:calcium ion binding"/>
    <property type="evidence" value="ECO:0007669"/>
    <property type="project" value="InterPro"/>
</dbReference>
<dbReference type="GO" id="GO:0005975">
    <property type="term" value="P:carbohydrate metabolic process"/>
    <property type="evidence" value="ECO:0007669"/>
    <property type="project" value="TreeGrafter"/>
</dbReference>
<feature type="domain" description="Bacterial Ig-like" evidence="3">
    <location>
        <begin position="1249"/>
        <end position="1339"/>
    </location>
</feature>
<feature type="domain" description="Bacterial Ig" evidence="2">
    <location>
        <begin position="549"/>
        <end position="630"/>
    </location>
</feature>
<feature type="compositionally biased region" description="Polar residues" evidence="1">
    <location>
        <begin position="391"/>
        <end position="400"/>
    </location>
</feature>
<dbReference type="InterPro" id="IPR011049">
    <property type="entry name" value="Serralysin-like_metalloprot_C"/>
</dbReference>
<feature type="domain" description="Bacterial Ig-like" evidence="3">
    <location>
        <begin position="3121"/>
        <end position="3211"/>
    </location>
</feature>